<evidence type="ECO:0000313" key="4">
    <source>
        <dbReference type="Proteomes" id="UP000682733"/>
    </source>
</evidence>
<feature type="compositionally biased region" description="Polar residues" evidence="1">
    <location>
        <begin position="87"/>
        <end position="99"/>
    </location>
</feature>
<evidence type="ECO:0000313" key="3">
    <source>
        <dbReference type="EMBL" id="CAF3670371.1"/>
    </source>
</evidence>
<dbReference type="AlphaFoldDB" id="A0A8S2HR96"/>
<evidence type="ECO:0000256" key="1">
    <source>
        <dbReference type="SAM" id="MobiDB-lite"/>
    </source>
</evidence>
<feature type="compositionally biased region" description="Basic and acidic residues" evidence="1">
    <location>
        <begin position="103"/>
        <end position="115"/>
    </location>
</feature>
<comment type="caution">
    <text evidence="3">The sequence shown here is derived from an EMBL/GenBank/DDBJ whole genome shotgun (WGS) entry which is preliminary data.</text>
</comment>
<sequence>MNPLLADFELNRIVGEYGKNWKTIADDSGIPTDYTSEFERIKWTMIRYFVNQDDADLNKMSPGENKDVQEETTESESETTESVGDEQASNVPNQSTKSTFGDVGKESDNKRKNAKGDFGNAKGDSDNNSKIPSFIVKIFSIATEGDDGLVRK</sequence>
<dbReference type="Proteomes" id="UP000677228">
    <property type="component" value="Unassembled WGS sequence"/>
</dbReference>
<name>A0A8S2HR96_9BILA</name>
<dbReference type="Proteomes" id="UP000682733">
    <property type="component" value="Unassembled WGS sequence"/>
</dbReference>
<reference evidence="3" key="1">
    <citation type="submission" date="2021-02" db="EMBL/GenBank/DDBJ databases">
        <authorList>
            <person name="Nowell W R."/>
        </authorList>
    </citation>
    <scope>NUCLEOTIDE SEQUENCE</scope>
</reference>
<dbReference type="EMBL" id="CAJOBA010003094">
    <property type="protein sequence ID" value="CAF3670371.1"/>
    <property type="molecule type" value="Genomic_DNA"/>
</dbReference>
<feature type="region of interest" description="Disordered" evidence="1">
    <location>
        <begin position="54"/>
        <end position="130"/>
    </location>
</feature>
<gene>
    <name evidence="2" type="ORF">OVA965_LOCUS8950</name>
    <name evidence="3" type="ORF">TMI583_LOCUS8948</name>
</gene>
<organism evidence="3 4">
    <name type="scientific">Didymodactylos carnosus</name>
    <dbReference type="NCBI Taxonomy" id="1234261"/>
    <lineage>
        <taxon>Eukaryota</taxon>
        <taxon>Metazoa</taxon>
        <taxon>Spiralia</taxon>
        <taxon>Gnathifera</taxon>
        <taxon>Rotifera</taxon>
        <taxon>Eurotatoria</taxon>
        <taxon>Bdelloidea</taxon>
        <taxon>Philodinida</taxon>
        <taxon>Philodinidae</taxon>
        <taxon>Didymodactylos</taxon>
    </lineage>
</organism>
<proteinExistence type="predicted"/>
<protein>
    <submittedName>
        <fullName evidence="3">Uncharacterized protein</fullName>
    </submittedName>
</protein>
<accession>A0A8S2HR96</accession>
<evidence type="ECO:0000313" key="2">
    <source>
        <dbReference type="EMBL" id="CAF0887508.1"/>
    </source>
</evidence>
<feature type="compositionally biased region" description="Acidic residues" evidence="1">
    <location>
        <begin position="70"/>
        <end position="79"/>
    </location>
</feature>
<dbReference type="EMBL" id="CAJNOK010003092">
    <property type="protein sequence ID" value="CAF0887508.1"/>
    <property type="molecule type" value="Genomic_DNA"/>
</dbReference>